<comment type="caution">
    <text evidence="1">The sequence shown here is derived from an EMBL/GenBank/DDBJ whole genome shotgun (WGS) entry which is preliminary data.</text>
</comment>
<gene>
    <name evidence="1" type="ORF">ACFO3O_19370</name>
</gene>
<sequence>MKEITIGILPFQEKDFFFPIRDKVDYVKLILNSTQYLLLSNDIEEVDLKECNSKLKVVIDRMSRLFFYQKGKYFSISFPFILRLDDDDKILEITTFTGTIIDSQSVSMASAVLKDGIFQLSQSLIDYYLEASKVESYGIDLLETIFHSEPAYLRYDYDPEREDGRQHPLNHLDVNYSSYGTYKLGLNNEIIENYFENVVNINTDCSFLDD</sequence>
<accession>A0ABV9I3Q9</accession>
<evidence type="ECO:0000313" key="1">
    <source>
        <dbReference type="EMBL" id="MFC4636079.1"/>
    </source>
</evidence>
<proteinExistence type="predicted"/>
<protein>
    <submittedName>
        <fullName evidence="1">Uncharacterized protein</fullName>
    </submittedName>
</protein>
<organism evidence="1 2">
    <name type="scientific">Dokdonia ponticola</name>
    <dbReference type="NCBI Taxonomy" id="2041041"/>
    <lineage>
        <taxon>Bacteria</taxon>
        <taxon>Pseudomonadati</taxon>
        <taxon>Bacteroidota</taxon>
        <taxon>Flavobacteriia</taxon>
        <taxon>Flavobacteriales</taxon>
        <taxon>Flavobacteriaceae</taxon>
        <taxon>Dokdonia</taxon>
    </lineage>
</organism>
<dbReference type="Proteomes" id="UP001596043">
    <property type="component" value="Unassembled WGS sequence"/>
</dbReference>
<dbReference type="RefSeq" id="WP_379981924.1">
    <property type="nucleotide sequence ID" value="NZ_JBHSFV010000014.1"/>
</dbReference>
<dbReference type="EMBL" id="JBHSFV010000014">
    <property type="protein sequence ID" value="MFC4636079.1"/>
    <property type="molecule type" value="Genomic_DNA"/>
</dbReference>
<keyword evidence="2" id="KW-1185">Reference proteome</keyword>
<name>A0ABV9I3Q9_9FLAO</name>
<reference evidence="2" key="1">
    <citation type="journal article" date="2019" name="Int. J. Syst. Evol. Microbiol.">
        <title>The Global Catalogue of Microorganisms (GCM) 10K type strain sequencing project: providing services to taxonomists for standard genome sequencing and annotation.</title>
        <authorList>
            <consortium name="The Broad Institute Genomics Platform"/>
            <consortium name="The Broad Institute Genome Sequencing Center for Infectious Disease"/>
            <person name="Wu L."/>
            <person name="Ma J."/>
        </authorList>
    </citation>
    <scope>NUCLEOTIDE SEQUENCE [LARGE SCALE GENOMIC DNA]</scope>
    <source>
        <strain evidence="2">YJ-61-S</strain>
    </source>
</reference>
<evidence type="ECO:0000313" key="2">
    <source>
        <dbReference type="Proteomes" id="UP001596043"/>
    </source>
</evidence>